<organism evidence="1 2">
    <name type="scientific">Adineta steineri</name>
    <dbReference type="NCBI Taxonomy" id="433720"/>
    <lineage>
        <taxon>Eukaryota</taxon>
        <taxon>Metazoa</taxon>
        <taxon>Spiralia</taxon>
        <taxon>Gnathifera</taxon>
        <taxon>Rotifera</taxon>
        <taxon>Eurotatoria</taxon>
        <taxon>Bdelloidea</taxon>
        <taxon>Adinetida</taxon>
        <taxon>Adinetidae</taxon>
        <taxon>Adineta</taxon>
    </lineage>
</organism>
<proteinExistence type="predicted"/>
<evidence type="ECO:0000313" key="2">
    <source>
        <dbReference type="Proteomes" id="UP000663844"/>
    </source>
</evidence>
<feature type="non-terminal residue" evidence="1">
    <location>
        <position position="1"/>
    </location>
</feature>
<dbReference type="InterPro" id="IPR032675">
    <property type="entry name" value="LRR_dom_sf"/>
</dbReference>
<dbReference type="EMBL" id="CAJOAZ010023231">
    <property type="protein sequence ID" value="CAF4373739.1"/>
    <property type="molecule type" value="Genomic_DNA"/>
</dbReference>
<comment type="caution">
    <text evidence="1">The sequence shown here is derived from an EMBL/GenBank/DDBJ whole genome shotgun (WGS) entry which is preliminary data.</text>
</comment>
<protein>
    <submittedName>
        <fullName evidence="1">Uncharacterized protein</fullName>
    </submittedName>
</protein>
<sequence>MTITLTKRLTSNILLSNNRQFWTWLNIVWNRYDRKRVQEIGPDRACAEW</sequence>
<gene>
    <name evidence="1" type="ORF">OXD698_LOCUS49986</name>
</gene>
<accession>A0A820MK21</accession>
<name>A0A820MK21_9BILA</name>
<evidence type="ECO:0000313" key="1">
    <source>
        <dbReference type="EMBL" id="CAF4373739.1"/>
    </source>
</evidence>
<reference evidence="1" key="1">
    <citation type="submission" date="2021-02" db="EMBL/GenBank/DDBJ databases">
        <authorList>
            <person name="Nowell W R."/>
        </authorList>
    </citation>
    <scope>NUCLEOTIDE SEQUENCE</scope>
</reference>
<dbReference type="Proteomes" id="UP000663844">
    <property type="component" value="Unassembled WGS sequence"/>
</dbReference>
<dbReference type="Gene3D" id="3.80.10.10">
    <property type="entry name" value="Ribonuclease Inhibitor"/>
    <property type="match status" value="1"/>
</dbReference>
<dbReference type="AlphaFoldDB" id="A0A820MK21"/>